<dbReference type="InterPro" id="IPR052077">
    <property type="entry name" value="CcrZ_PhaseVar_Mediator"/>
</dbReference>
<dbReference type="InterPro" id="IPR002575">
    <property type="entry name" value="Aminoglycoside_PTrfase"/>
</dbReference>
<evidence type="ECO:0000259" key="2">
    <source>
        <dbReference type="Pfam" id="PF01636"/>
    </source>
</evidence>
<organism evidence="3 4">
    <name type="scientific">Candidatus Erysipelatoclostridium merdavium</name>
    <dbReference type="NCBI Taxonomy" id="2838566"/>
    <lineage>
        <taxon>Bacteria</taxon>
        <taxon>Bacillati</taxon>
        <taxon>Bacillota</taxon>
        <taxon>Erysipelotrichia</taxon>
        <taxon>Erysipelotrichales</taxon>
        <taxon>Erysipelotrichales incertae sedis</taxon>
    </lineage>
</organism>
<keyword evidence="1" id="KW-0175">Coiled coil</keyword>
<dbReference type="EMBL" id="DXET01000027">
    <property type="protein sequence ID" value="HIX80529.1"/>
    <property type="molecule type" value="Genomic_DNA"/>
</dbReference>
<dbReference type="Gene3D" id="3.90.1200.10">
    <property type="match status" value="1"/>
</dbReference>
<feature type="coiled-coil region" evidence="1">
    <location>
        <begin position="122"/>
        <end position="181"/>
    </location>
</feature>
<sequence>MEISFFEKIVKILNLGQLTSSPQKLTGGLTHQMYAITTDKNKYAIKILNPEIMKRPTAISNFKRAQQLELILQEHGLPIISALIFNQKKMQKIDDIYFYVYDYYQGKSLKQEQIDKVHCQKISSLLAKIHQIEIKKQRYLKEPVNIDWNYYLRKIEHQEIYDLLEKNVLLLDELLKKANQAIDKIPPVLTICHRDMDSKNVLWLDDECRIIDLECLDYDSPFLEVYELALSYSGYQEGKIDYELFKAFMLSYFENGGFKILNWQDIHDCNLGMFEWLVFNLNRLITNDDVDIAFEQVILTIKQIRYYNEIKDKLMEIIKEI</sequence>
<dbReference type="AlphaFoldDB" id="A0A9D1XJD3"/>
<evidence type="ECO:0000313" key="3">
    <source>
        <dbReference type="EMBL" id="HIX80529.1"/>
    </source>
</evidence>
<dbReference type="Pfam" id="PF01636">
    <property type="entry name" value="APH"/>
    <property type="match status" value="1"/>
</dbReference>
<name>A0A9D1XJD3_9FIRM</name>
<accession>A0A9D1XJD3</accession>
<reference evidence="3" key="1">
    <citation type="journal article" date="2021" name="PeerJ">
        <title>Extensive microbial diversity within the chicken gut microbiome revealed by metagenomics and culture.</title>
        <authorList>
            <person name="Gilroy R."/>
            <person name="Ravi A."/>
            <person name="Getino M."/>
            <person name="Pursley I."/>
            <person name="Horton D.L."/>
            <person name="Alikhan N.F."/>
            <person name="Baker D."/>
            <person name="Gharbi K."/>
            <person name="Hall N."/>
            <person name="Watson M."/>
            <person name="Adriaenssens E.M."/>
            <person name="Foster-Nyarko E."/>
            <person name="Jarju S."/>
            <person name="Secka A."/>
            <person name="Antonio M."/>
            <person name="Oren A."/>
            <person name="Chaudhuri R.R."/>
            <person name="La Ragione R."/>
            <person name="Hildebrand F."/>
            <person name="Pallen M.J."/>
        </authorList>
    </citation>
    <scope>NUCLEOTIDE SEQUENCE</scope>
    <source>
        <strain evidence="3">ChiGjej1B1-14440</strain>
    </source>
</reference>
<dbReference type="PANTHER" id="PTHR40086:SF1">
    <property type="entry name" value="CELL CYCLE REGULATOR CCRZ"/>
    <property type="match status" value="1"/>
</dbReference>
<dbReference type="InterPro" id="IPR011009">
    <property type="entry name" value="Kinase-like_dom_sf"/>
</dbReference>
<dbReference type="Proteomes" id="UP000886724">
    <property type="component" value="Unassembled WGS sequence"/>
</dbReference>
<proteinExistence type="predicted"/>
<dbReference type="PANTHER" id="PTHR40086">
    <property type="entry name" value="PHOSPHOTRANSFERASE YTMP-RELATED"/>
    <property type="match status" value="1"/>
</dbReference>
<dbReference type="SUPFAM" id="SSF56112">
    <property type="entry name" value="Protein kinase-like (PK-like)"/>
    <property type="match status" value="1"/>
</dbReference>
<comment type="caution">
    <text evidence="3">The sequence shown here is derived from an EMBL/GenBank/DDBJ whole genome shotgun (WGS) entry which is preliminary data.</text>
</comment>
<protein>
    <submittedName>
        <fullName evidence="3">Phosphotransferase</fullName>
    </submittedName>
</protein>
<evidence type="ECO:0000313" key="4">
    <source>
        <dbReference type="Proteomes" id="UP000886724"/>
    </source>
</evidence>
<feature type="domain" description="Aminoglycoside phosphotransferase" evidence="2">
    <location>
        <begin position="24"/>
        <end position="229"/>
    </location>
</feature>
<gene>
    <name evidence="3" type="ORF">H9980_00955</name>
</gene>
<evidence type="ECO:0000256" key="1">
    <source>
        <dbReference type="SAM" id="Coils"/>
    </source>
</evidence>
<reference evidence="3" key="2">
    <citation type="submission" date="2021-04" db="EMBL/GenBank/DDBJ databases">
        <authorList>
            <person name="Gilroy R."/>
        </authorList>
    </citation>
    <scope>NUCLEOTIDE SEQUENCE</scope>
    <source>
        <strain evidence="3">ChiGjej1B1-14440</strain>
    </source>
</reference>